<dbReference type="AlphaFoldDB" id="A0A663LKR9"/>
<dbReference type="Ensembl" id="ENSACUT00000000547.1">
    <property type="protein sequence ID" value="ENSACUP00000000510.1"/>
    <property type="gene ID" value="ENSACUG00000000394.1"/>
</dbReference>
<name>A0A663LKR9_ATHCN</name>
<sequence>MPLGRGKGTWSPNLPCSGPLTAGCLGGLCLRTSLNLFLRDLQPSCPGNAGGWIGSTAAGENSGLRKASPDVSHVCRADPYLVPLLHCRLQGAV</sequence>
<organism evidence="1 2">
    <name type="scientific">Athene cunicularia</name>
    <name type="common">Burrowing owl</name>
    <name type="synonym">Speotyto cunicularia</name>
    <dbReference type="NCBI Taxonomy" id="194338"/>
    <lineage>
        <taxon>Eukaryota</taxon>
        <taxon>Metazoa</taxon>
        <taxon>Chordata</taxon>
        <taxon>Craniata</taxon>
        <taxon>Vertebrata</taxon>
        <taxon>Euteleostomi</taxon>
        <taxon>Archelosauria</taxon>
        <taxon>Archosauria</taxon>
        <taxon>Dinosauria</taxon>
        <taxon>Saurischia</taxon>
        <taxon>Theropoda</taxon>
        <taxon>Coelurosauria</taxon>
        <taxon>Aves</taxon>
        <taxon>Neognathae</taxon>
        <taxon>Neoaves</taxon>
        <taxon>Telluraves</taxon>
        <taxon>Strigiformes</taxon>
        <taxon>Strigidae</taxon>
        <taxon>Athene</taxon>
    </lineage>
</organism>
<dbReference type="PROSITE" id="PS51257">
    <property type="entry name" value="PROKAR_LIPOPROTEIN"/>
    <property type="match status" value="1"/>
</dbReference>
<keyword evidence="2" id="KW-1185">Reference proteome</keyword>
<evidence type="ECO:0000313" key="1">
    <source>
        <dbReference type="Ensembl" id="ENSACUP00000000510.1"/>
    </source>
</evidence>
<proteinExistence type="predicted"/>
<dbReference type="Proteomes" id="UP000472269">
    <property type="component" value="Unplaced"/>
</dbReference>
<accession>A0A663LKR9</accession>
<evidence type="ECO:0000313" key="2">
    <source>
        <dbReference type="Proteomes" id="UP000472269"/>
    </source>
</evidence>
<protein>
    <submittedName>
        <fullName evidence="1">Uncharacterized protein</fullName>
    </submittedName>
</protein>
<reference evidence="1" key="2">
    <citation type="submission" date="2025-09" db="UniProtKB">
        <authorList>
            <consortium name="Ensembl"/>
        </authorList>
    </citation>
    <scope>IDENTIFICATION</scope>
</reference>
<reference evidence="1" key="1">
    <citation type="submission" date="2025-08" db="UniProtKB">
        <authorList>
            <consortium name="Ensembl"/>
        </authorList>
    </citation>
    <scope>IDENTIFICATION</scope>
</reference>